<dbReference type="EMBL" id="JAGMVJ010000021">
    <property type="protein sequence ID" value="KAH7074285.1"/>
    <property type="molecule type" value="Genomic_DNA"/>
</dbReference>
<evidence type="ECO:0000313" key="1">
    <source>
        <dbReference type="EMBL" id="KAH7074285.1"/>
    </source>
</evidence>
<dbReference type="Pfam" id="PF03659">
    <property type="entry name" value="Glyco_hydro_71"/>
    <property type="match status" value="1"/>
</dbReference>
<comment type="caution">
    <text evidence="1">The sequence shown here is derived from an EMBL/GenBank/DDBJ whole genome shotgun (WGS) entry which is preliminary data.</text>
</comment>
<dbReference type="GO" id="GO:0051118">
    <property type="term" value="F:glucan endo-1,3-alpha-glucosidase activity"/>
    <property type="evidence" value="ECO:0007669"/>
    <property type="project" value="InterPro"/>
</dbReference>
<accession>A0A8K0QWI9</accession>
<dbReference type="AlphaFoldDB" id="A0A8K0QWI9"/>
<sequence length="685" mass="75596">MLENTKFFTVDTWKTEIQKAQESKIDAFALNFNYNAEGNNARLSLAFQAANALGFKLFFSFDYAGLGLWPKESVIALLLEYGPNGAYFKRPDGKPLASTFEGWERAEDWPEIKLKTNAFFIPDWSSRGAKVAMTLPGPDGLFSWAAWPEAPNNMSIEVDSSYTYFLKGKPYMMPVSPWFYTNLPGYCKNWLWPSDSLWWERWQQIWWKQPEYVQIISWNDYGESHYIGGLYTNELHAFKPETGRPPFDYVTGMAHDGWRELLPFAIETYKNNISTVTEERLVAWWRPNPNTQCPNAGTTANTNSQLQQPLNPVVFQPNAIYWSMVAKSKPDIRVTVGGVSVPSVVIGEPVGGVGIWHGRAMYTSATGNVIVTAYRNNVIIPGLLMQGDKPISSSCSSVNWNAVVKSQRAPAGAAVTPPYRLEQQYCIAGKGEGNLDGICQASCAKGYCPPEVCTCTKKSGVPVTVKRTVPTVYGCPWPQYTASYLGLCSFLCGTGSCLQQYCIPSSTEKQCSVSADPPPPTPPAPPASTCTPVGTSCNQGTGEGNLQGLCVFSCERGFCPEKACKCTQRGKSLDAPVLSKVVGCPIDSMPTDSWKEYIDLCQFTCERNYCPPGACKSWRNGTTDGISTINCKPANVPGPAFNTRSFQEMDARVKAYGFEDHVLAAVVHTPMWVFARAEDGRVSSE</sequence>
<keyword evidence="1" id="KW-0378">Hydrolase</keyword>
<gene>
    <name evidence="1" type="ORF">FB567DRAFT_505309</name>
</gene>
<dbReference type="CDD" id="cd11577">
    <property type="entry name" value="GH71"/>
    <property type="match status" value="1"/>
</dbReference>
<keyword evidence="2" id="KW-1185">Reference proteome</keyword>
<reference evidence="1" key="1">
    <citation type="journal article" date="2021" name="Nat. Commun.">
        <title>Genetic determinants of endophytism in the Arabidopsis root mycobiome.</title>
        <authorList>
            <person name="Mesny F."/>
            <person name="Miyauchi S."/>
            <person name="Thiergart T."/>
            <person name="Pickel B."/>
            <person name="Atanasova L."/>
            <person name="Karlsson M."/>
            <person name="Huettel B."/>
            <person name="Barry K.W."/>
            <person name="Haridas S."/>
            <person name="Chen C."/>
            <person name="Bauer D."/>
            <person name="Andreopoulos W."/>
            <person name="Pangilinan J."/>
            <person name="LaButti K."/>
            <person name="Riley R."/>
            <person name="Lipzen A."/>
            <person name="Clum A."/>
            <person name="Drula E."/>
            <person name="Henrissat B."/>
            <person name="Kohler A."/>
            <person name="Grigoriev I.V."/>
            <person name="Martin F.M."/>
            <person name="Hacquard S."/>
        </authorList>
    </citation>
    <scope>NUCLEOTIDE SEQUENCE</scope>
    <source>
        <strain evidence="1">MPI-SDFR-AT-0120</strain>
    </source>
</reference>
<organism evidence="1 2">
    <name type="scientific">Paraphoma chrysanthemicola</name>
    <dbReference type="NCBI Taxonomy" id="798071"/>
    <lineage>
        <taxon>Eukaryota</taxon>
        <taxon>Fungi</taxon>
        <taxon>Dikarya</taxon>
        <taxon>Ascomycota</taxon>
        <taxon>Pezizomycotina</taxon>
        <taxon>Dothideomycetes</taxon>
        <taxon>Pleosporomycetidae</taxon>
        <taxon>Pleosporales</taxon>
        <taxon>Pleosporineae</taxon>
        <taxon>Phaeosphaeriaceae</taxon>
        <taxon>Paraphoma</taxon>
    </lineage>
</organism>
<dbReference type="OrthoDB" id="3257981at2759"/>
<name>A0A8K0QWI9_9PLEO</name>
<dbReference type="Proteomes" id="UP000813461">
    <property type="component" value="Unassembled WGS sequence"/>
</dbReference>
<protein>
    <submittedName>
        <fullName evidence="1">Glycosyl hydrolase family 71-domain-containing protein</fullName>
    </submittedName>
</protein>
<evidence type="ECO:0000313" key="2">
    <source>
        <dbReference type="Proteomes" id="UP000813461"/>
    </source>
</evidence>
<dbReference type="Gene3D" id="3.20.20.80">
    <property type="entry name" value="Glycosidases"/>
    <property type="match status" value="1"/>
</dbReference>
<dbReference type="InterPro" id="IPR005197">
    <property type="entry name" value="Glyco_hydro_71"/>
</dbReference>
<proteinExistence type="predicted"/>